<evidence type="ECO:0000313" key="2">
    <source>
        <dbReference type="EMBL" id="KRF80220.1"/>
    </source>
</evidence>
<proteinExistence type="predicted"/>
<dbReference type="OrthoDB" id="7862106at2759"/>
<organism evidence="2 3">
    <name type="scientific">Drosophila virilis</name>
    <name type="common">Fruit fly</name>
    <dbReference type="NCBI Taxonomy" id="7244"/>
    <lineage>
        <taxon>Eukaryota</taxon>
        <taxon>Metazoa</taxon>
        <taxon>Ecdysozoa</taxon>
        <taxon>Arthropoda</taxon>
        <taxon>Hexapoda</taxon>
        <taxon>Insecta</taxon>
        <taxon>Pterygota</taxon>
        <taxon>Neoptera</taxon>
        <taxon>Endopterygota</taxon>
        <taxon>Diptera</taxon>
        <taxon>Brachycera</taxon>
        <taxon>Muscomorpha</taxon>
        <taxon>Ephydroidea</taxon>
        <taxon>Drosophilidae</taxon>
        <taxon>Drosophila</taxon>
    </lineage>
</organism>
<dbReference type="Proteomes" id="UP000008792">
    <property type="component" value="Unassembled WGS sequence"/>
</dbReference>
<reference evidence="2 3" key="1">
    <citation type="journal article" date="2007" name="Nature">
        <title>Evolution of genes and genomes on the Drosophila phylogeny.</title>
        <authorList>
            <consortium name="Drosophila 12 Genomes Consortium"/>
            <person name="Clark A.G."/>
            <person name="Eisen M.B."/>
            <person name="Smith D.R."/>
            <person name="Bergman C.M."/>
            <person name="Oliver B."/>
            <person name="Markow T.A."/>
            <person name="Kaufman T.C."/>
            <person name="Kellis M."/>
            <person name="Gelbart W."/>
            <person name="Iyer V.N."/>
            <person name="Pollard D.A."/>
            <person name="Sackton T.B."/>
            <person name="Larracuente A.M."/>
            <person name="Singh N.D."/>
            <person name="Abad J.P."/>
            <person name="Abt D.N."/>
            <person name="Adryan B."/>
            <person name="Aguade M."/>
            <person name="Akashi H."/>
            <person name="Anderson W.W."/>
            <person name="Aquadro C.F."/>
            <person name="Ardell D.H."/>
            <person name="Arguello R."/>
            <person name="Artieri C.G."/>
            <person name="Barbash D.A."/>
            <person name="Barker D."/>
            <person name="Barsanti P."/>
            <person name="Batterham P."/>
            <person name="Batzoglou S."/>
            <person name="Begun D."/>
            <person name="Bhutkar A."/>
            <person name="Blanco E."/>
            <person name="Bosak S.A."/>
            <person name="Bradley R.K."/>
            <person name="Brand A.D."/>
            <person name="Brent M.R."/>
            <person name="Brooks A.N."/>
            <person name="Brown R.H."/>
            <person name="Butlin R.K."/>
            <person name="Caggese C."/>
            <person name="Calvi B.R."/>
            <person name="Bernardo de Carvalho A."/>
            <person name="Caspi A."/>
            <person name="Castrezana S."/>
            <person name="Celniker S.E."/>
            <person name="Chang J.L."/>
            <person name="Chapple C."/>
            <person name="Chatterji S."/>
            <person name="Chinwalla A."/>
            <person name="Civetta A."/>
            <person name="Clifton S.W."/>
            <person name="Comeron J.M."/>
            <person name="Costello J.C."/>
            <person name="Coyne J.A."/>
            <person name="Daub J."/>
            <person name="David R.G."/>
            <person name="Delcher A.L."/>
            <person name="Delehaunty K."/>
            <person name="Do C.B."/>
            <person name="Ebling H."/>
            <person name="Edwards K."/>
            <person name="Eickbush T."/>
            <person name="Evans J.D."/>
            <person name="Filipski A."/>
            <person name="Findeiss S."/>
            <person name="Freyhult E."/>
            <person name="Fulton L."/>
            <person name="Fulton R."/>
            <person name="Garcia A.C."/>
            <person name="Gardiner A."/>
            <person name="Garfield D.A."/>
            <person name="Garvin B.E."/>
            <person name="Gibson G."/>
            <person name="Gilbert D."/>
            <person name="Gnerre S."/>
            <person name="Godfrey J."/>
            <person name="Good R."/>
            <person name="Gotea V."/>
            <person name="Gravely B."/>
            <person name="Greenberg A.J."/>
            <person name="Griffiths-Jones S."/>
            <person name="Gross S."/>
            <person name="Guigo R."/>
            <person name="Gustafson E.A."/>
            <person name="Haerty W."/>
            <person name="Hahn M.W."/>
            <person name="Halligan D.L."/>
            <person name="Halpern A.L."/>
            <person name="Halter G.M."/>
            <person name="Han M.V."/>
            <person name="Heger A."/>
            <person name="Hillier L."/>
            <person name="Hinrichs A.S."/>
            <person name="Holmes I."/>
            <person name="Hoskins R.A."/>
            <person name="Hubisz M.J."/>
            <person name="Hultmark D."/>
            <person name="Huntley M.A."/>
            <person name="Jaffe D.B."/>
            <person name="Jagadeeshan S."/>
            <person name="Jeck W.R."/>
            <person name="Johnson J."/>
            <person name="Jones C.D."/>
            <person name="Jordan W.C."/>
            <person name="Karpen G.H."/>
            <person name="Kataoka E."/>
            <person name="Keightley P.D."/>
            <person name="Kheradpour P."/>
            <person name="Kirkness E.F."/>
            <person name="Koerich L.B."/>
            <person name="Kristiansen K."/>
            <person name="Kudrna D."/>
            <person name="Kulathinal R.J."/>
            <person name="Kumar S."/>
            <person name="Kwok R."/>
            <person name="Lander E."/>
            <person name="Langley C.H."/>
            <person name="Lapoint R."/>
            <person name="Lazzaro B.P."/>
            <person name="Lee S.J."/>
            <person name="Levesque L."/>
            <person name="Li R."/>
            <person name="Lin C.F."/>
            <person name="Lin M.F."/>
            <person name="Lindblad-Toh K."/>
            <person name="Llopart A."/>
            <person name="Long M."/>
            <person name="Low L."/>
            <person name="Lozovsky E."/>
            <person name="Lu J."/>
            <person name="Luo M."/>
            <person name="Machado C.A."/>
            <person name="Makalowski W."/>
            <person name="Marzo M."/>
            <person name="Matsuda M."/>
            <person name="Matzkin L."/>
            <person name="McAllister B."/>
            <person name="McBride C.S."/>
            <person name="McKernan B."/>
            <person name="McKernan K."/>
            <person name="Mendez-Lago M."/>
            <person name="Minx P."/>
            <person name="Mollenhauer M.U."/>
            <person name="Montooth K."/>
            <person name="Mount S.M."/>
            <person name="Mu X."/>
            <person name="Myers E."/>
            <person name="Negre B."/>
            <person name="Newfeld S."/>
            <person name="Nielsen R."/>
            <person name="Noor M.A."/>
            <person name="O'Grady P."/>
            <person name="Pachter L."/>
            <person name="Papaceit M."/>
            <person name="Parisi M.J."/>
            <person name="Parisi M."/>
            <person name="Parts L."/>
            <person name="Pedersen J.S."/>
            <person name="Pesole G."/>
            <person name="Phillippy A.M."/>
            <person name="Ponting C.P."/>
            <person name="Pop M."/>
            <person name="Porcelli D."/>
            <person name="Powell J.R."/>
            <person name="Prohaska S."/>
            <person name="Pruitt K."/>
            <person name="Puig M."/>
            <person name="Quesneville H."/>
            <person name="Ram K.R."/>
            <person name="Rand D."/>
            <person name="Rasmussen M.D."/>
            <person name="Reed L.K."/>
            <person name="Reenan R."/>
            <person name="Reily A."/>
            <person name="Remington K.A."/>
            <person name="Rieger T.T."/>
            <person name="Ritchie M.G."/>
            <person name="Robin C."/>
            <person name="Rogers Y.H."/>
            <person name="Rohde C."/>
            <person name="Rozas J."/>
            <person name="Rubenfield M.J."/>
            <person name="Ruiz A."/>
            <person name="Russo S."/>
            <person name="Salzberg S.L."/>
            <person name="Sanchez-Gracia A."/>
            <person name="Saranga D.J."/>
            <person name="Sato H."/>
            <person name="Schaeffer S.W."/>
            <person name="Schatz M.C."/>
            <person name="Schlenke T."/>
            <person name="Schwartz R."/>
            <person name="Segarra C."/>
            <person name="Singh R.S."/>
            <person name="Sirot L."/>
            <person name="Sirota M."/>
            <person name="Sisneros N.B."/>
            <person name="Smith C.D."/>
            <person name="Smith T.F."/>
            <person name="Spieth J."/>
            <person name="Stage D.E."/>
            <person name="Stark A."/>
            <person name="Stephan W."/>
            <person name="Strausberg R.L."/>
            <person name="Strempel S."/>
            <person name="Sturgill D."/>
            <person name="Sutton G."/>
            <person name="Sutton G.G."/>
            <person name="Tao W."/>
            <person name="Teichmann S."/>
            <person name="Tobari Y.N."/>
            <person name="Tomimura Y."/>
            <person name="Tsolas J.M."/>
            <person name="Valente V.L."/>
            <person name="Venter E."/>
            <person name="Venter J.C."/>
            <person name="Vicario S."/>
            <person name="Vieira F.G."/>
            <person name="Vilella A.J."/>
            <person name="Villasante A."/>
            <person name="Walenz B."/>
            <person name="Wang J."/>
            <person name="Wasserman M."/>
            <person name="Watts T."/>
            <person name="Wilson D."/>
            <person name="Wilson R.K."/>
            <person name="Wing R.A."/>
            <person name="Wolfner M.F."/>
            <person name="Wong A."/>
            <person name="Wong G.K."/>
            <person name="Wu C.I."/>
            <person name="Wu G."/>
            <person name="Yamamoto D."/>
            <person name="Yang H.P."/>
            <person name="Yang S.P."/>
            <person name="Yorke J.A."/>
            <person name="Yoshida K."/>
            <person name="Zdobnov E."/>
            <person name="Zhang P."/>
            <person name="Zhang Y."/>
            <person name="Zimin A.V."/>
            <person name="Baldwin J."/>
            <person name="Abdouelleil A."/>
            <person name="Abdulkadir J."/>
            <person name="Abebe A."/>
            <person name="Abera B."/>
            <person name="Abreu J."/>
            <person name="Acer S.C."/>
            <person name="Aftuck L."/>
            <person name="Alexander A."/>
            <person name="An P."/>
            <person name="Anderson E."/>
            <person name="Anderson S."/>
            <person name="Arachi H."/>
            <person name="Azer M."/>
            <person name="Bachantsang P."/>
            <person name="Barry A."/>
            <person name="Bayul T."/>
            <person name="Berlin A."/>
            <person name="Bessette D."/>
            <person name="Bloom T."/>
            <person name="Blye J."/>
            <person name="Boguslavskiy L."/>
            <person name="Bonnet C."/>
            <person name="Boukhgalter B."/>
            <person name="Bourzgui I."/>
            <person name="Brown A."/>
            <person name="Cahill P."/>
            <person name="Channer S."/>
            <person name="Cheshatsang Y."/>
            <person name="Chuda L."/>
            <person name="Citroen M."/>
            <person name="Collymore A."/>
            <person name="Cooke P."/>
            <person name="Costello M."/>
            <person name="D'Aco K."/>
            <person name="Daza R."/>
            <person name="De Haan G."/>
            <person name="DeGray S."/>
            <person name="DeMaso C."/>
            <person name="Dhargay N."/>
            <person name="Dooley K."/>
            <person name="Dooley E."/>
            <person name="Doricent M."/>
            <person name="Dorje P."/>
            <person name="Dorjee K."/>
            <person name="Dupes A."/>
            <person name="Elong R."/>
            <person name="Falk J."/>
            <person name="Farina A."/>
            <person name="Faro S."/>
            <person name="Ferguson D."/>
            <person name="Fisher S."/>
            <person name="Foley C.D."/>
            <person name="Franke A."/>
            <person name="Friedrich D."/>
            <person name="Gadbois L."/>
            <person name="Gearin G."/>
            <person name="Gearin C.R."/>
            <person name="Giannoukos G."/>
            <person name="Goode T."/>
            <person name="Graham J."/>
            <person name="Grandbois E."/>
            <person name="Grewal S."/>
            <person name="Gyaltsen K."/>
            <person name="Hafez N."/>
            <person name="Hagos B."/>
            <person name="Hall J."/>
            <person name="Henson C."/>
            <person name="Hollinger A."/>
            <person name="Honan T."/>
            <person name="Huard M.D."/>
            <person name="Hughes L."/>
            <person name="Hurhula B."/>
            <person name="Husby M.E."/>
            <person name="Kamat A."/>
            <person name="Kanga B."/>
            <person name="Kashin S."/>
            <person name="Khazanovich D."/>
            <person name="Kisner P."/>
            <person name="Lance K."/>
            <person name="Lara M."/>
            <person name="Lee W."/>
            <person name="Lennon N."/>
            <person name="Letendre F."/>
            <person name="LeVine R."/>
            <person name="Lipovsky A."/>
            <person name="Liu X."/>
            <person name="Liu J."/>
            <person name="Liu S."/>
            <person name="Lokyitsang T."/>
            <person name="Lokyitsang Y."/>
            <person name="Lubonja R."/>
            <person name="Lui A."/>
            <person name="MacDonald P."/>
            <person name="Magnisalis V."/>
            <person name="Maru K."/>
            <person name="Matthews C."/>
            <person name="McCusker W."/>
            <person name="McDonough S."/>
            <person name="Mehta T."/>
            <person name="Meldrim J."/>
            <person name="Meneus L."/>
            <person name="Mihai O."/>
            <person name="Mihalev A."/>
            <person name="Mihova T."/>
            <person name="Mittelman R."/>
            <person name="Mlenga V."/>
            <person name="Montmayeur A."/>
            <person name="Mulrain L."/>
            <person name="Navidi A."/>
            <person name="Naylor J."/>
            <person name="Negash T."/>
            <person name="Nguyen T."/>
            <person name="Nguyen N."/>
            <person name="Nicol R."/>
            <person name="Norbu C."/>
            <person name="Norbu N."/>
            <person name="Novod N."/>
            <person name="O'Neill B."/>
            <person name="Osman S."/>
            <person name="Markiewicz E."/>
            <person name="Oyono O.L."/>
            <person name="Patti C."/>
            <person name="Phunkhang P."/>
            <person name="Pierre F."/>
            <person name="Priest M."/>
            <person name="Raghuraman S."/>
            <person name="Rege F."/>
            <person name="Reyes R."/>
            <person name="Rise C."/>
            <person name="Rogov P."/>
            <person name="Ross K."/>
            <person name="Ryan E."/>
            <person name="Settipalli S."/>
            <person name="Shea T."/>
            <person name="Sherpa N."/>
            <person name="Shi L."/>
            <person name="Shih D."/>
            <person name="Sparrow T."/>
            <person name="Spaulding J."/>
            <person name="Stalker J."/>
            <person name="Stange-Thomann N."/>
            <person name="Stavropoulos S."/>
            <person name="Stone C."/>
            <person name="Strader C."/>
            <person name="Tesfaye S."/>
            <person name="Thomson T."/>
            <person name="Thoulutsang Y."/>
            <person name="Thoulutsang D."/>
            <person name="Topham K."/>
            <person name="Topping I."/>
            <person name="Tsamla T."/>
            <person name="Vassiliev H."/>
            <person name="Vo A."/>
            <person name="Wangchuk T."/>
            <person name="Wangdi T."/>
            <person name="Weiand M."/>
            <person name="Wilkinson J."/>
            <person name="Wilson A."/>
            <person name="Yadav S."/>
            <person name="Young G."/>
            <person name="Yu Q."/>
            <person name="Zembek L."/>
            <person name="Zhong D."/>
            <person name="Zimmer A."/>
            <person name="Zwirko Z."/>
            <person name="Jaffe D.B."/>
            <person name="Alvarez P."/>
            <person name="Brockman W."/>
            <person name="Butler J."/>
            <person name="Chin C."/>
            <person name="Gnerre S."/>
            <person name="Grabherr M."/>
            <person name="Kleber M."/>
            <person name="Mauceli E."/>
            <person name="MacCallum I."/>
        </authorList>
    </citation>
    <scope>NUCLEOTIDE SEQUENCE [LARGE SCALE GENOMIC DNA]</scope>
    <source>
        <strain evidence="3">Tucson 15010-1051.87</strain>
    </source>
</reference>
<gene>
    <name evidence="2" type="primary">Dvir\GJ22221</name>
    <name evidence="2" type="ORF">Dvir_GJ22221</name>
</gene>
<accession>A0A0Q9W587</accession>
<name>A0A0Q9W587_DROVI</name>
<feature type="region of interest" description="Disordered" evidence="1">
    <location>
        <begin position="1"/>
        <end position="62"/>
    </location>
</feature>
<evidence type="ECO:0000313" key="3">
    <source>
        <dbReference type="Proteomes" id="UP000008792"/>
    </source>
</evidence>
<feature type="compositionally biased region" description="Polar residues" evidence="1">
    <location>
        <begin position="39"/>
        <end position="51"/>
    </location>
</feature>
<sequence length="132" mass="15060">MSSGSSNIDPSEFNEPTVDVLESPIRVSHIAQDPETELQRTSSRSSHQRGSNGHGRRLRQRVVAPPIGNQCRIWIYQPMYEPHPNRHALNRIIFSIARALRTRRSVPAQPGQRPGVIYRRNADMITIDVERD</sequence>
<dbReference type="AlphaFoldDB" id="A0A0Q9W587"/>
<keyword evidence="3" id="KW-1185">Reference proteome</keyword>
<protein>
    <submittedName>
        <fullName evidence="2">Uncharacterized protein, isoform C</fullName>
    </submittedName>
</protein>
<dbReference type="EMBL" id="CH940648">
    <property type="protein sequence ID" value="KRF80220.1"/>
    <property type="molecule type" value="Genomic_DNA"/>
</dbReference>
<evidence type="ECO:0000256" key="1">
    <source>
        <dbReference type="SAM" id="MobiDB-lite"/>
    </source>
</evidence>